<name>A0A0K2TLH3_LEPSM</name>
<accession>A0A0K2TLH3</accession>
<dbReference type="AlphaFoldDB" id="A0A0K2TLH3"/>
<dbReference type="EMBL" id="HACA01009547">
    <property type="protein sequence ID" value="CDW26908.1"/>
    <property type="molecule type" value="Transcribed_RNA"/>
</dbReference>
<protein>
    <submittedName>
        <fullName evidence="1">Uncharacterized protein</fullName>
    </submittedName>
</protein>
<proteinExistence type="predicted"/>
<reference evidence="1" key="1">
    <citation type="submission" date="2014-05" db="EMBL/GenBank/DDBJ databases">
        <authorList>
            <person name="Chronopoulou M."/>
        </authorList>
    </citation>
    <scope>NUCLEOTIDE SEQUENCE</scope>
    <source>
        <tissue evidence="1">Whole organism</tissue>
    </source>
</reference>
<organism evidence="1">
    <name type="scientific">Lepeophtheirus salmonis</name>
    <name type="common">Salmon louse</name>
    <name type="synonym">Caligus salmonis</name>
    <dbReference type="NCBI Taxonomy" id="72036"/>
    <lineage>
        <taxon>Eukaryota</taxon>
        <taxon>Metazoa</taxon>
        <taxon>Ecdysozoa</taxon>
        <taxon>Arthropoda</taxon>
        <taxon>Crustacea</taxon>
        <taxon>Multicrustacea</taxon>
        <taxon>Hexanauplia</taxon>
        <taxon>Copepoda</taxon>
        <taxon>Siphonostomatoida</taxon>
        <taxon>Caligidae</taxon>
        <taxon>Lepeophtheirus</taxon>
    </lineage>
</organism>
<evidence type="ECO:0000313" key="1">
    <source>
        <dbReference type="EMBL" id="CDW26908.1"/>
    </source>
</evidence>
<sequence length="77" mass="8836">MTSSLGQRLWPWRLLLCLVGKNVNRSPRRSLYILFQANEESRSMFLSLRDFLLLSPPTPSSGCRRRRMCSMDTGASS</sequence>